<dbReference type="SUPFAM" id="SSF54631">
    <property type="entry name" value="CBS-domain pair"/>
    <property type="match status" value="1"/>
</dbReference>
<dbReference type="Proteomes" id="UP001501788">
    <property type="component" value="Unassembled WGS sequence"/>
</dbReference>
<dbReference type="InterPro" id="IPR046342">
    <property type="entry name" value="CBS_dom_sf"/>
</dbReference>
<evidence type="ECO:0000256" key="3">
    <source>
        <dbReference type="SAM" id="MobiDB-lite"/>
    </source>
</evidence>
<dbReference type="Pfam" id="PF00571">
    <property type="entry name" value="CBS"/>
    <property type="match status" value="2"/>
</dbReference>
<keyword evidence="1 2" id="KW-0129">CBS domain</keyword>
<name>A0ABP8LEF9_9BURK</name>
<proteinExistence type="predicted"/>
<feature type="domain" description="CBS" evidence="4">
    <location>
        <begin position="177"/>
        <end position="235"/>
    </location>
</feature>
<accession>A0ABP8LEF9</accession>
<evidence type="ECO:0000313" key="5">
    <source>
        <dbReference type="EMBL" id="GAA4427654.1"/>
    </source>
</evidence>
<feature type="compositionally biased region" description="Low complexity" evidence="3">
    <location>
        <begin position="59"/>
        <end position="69"/>
    </location>
</feature>
<keyword evidence="6" id="KW-1185">Reference proteome</keyword>
<dbReference type="SMART" id="SM00116">
    <property type="entry name" value="CBS"/>
    <property type="match status" value="2"/>
</dbReference>
<sequence length="245" mass="25520">MFFVFGPSGQMYRGGPENLDKIAPVRRAGRPQALRTRSATEEDPPVPYHHAPGLPPRSAPGASAEPAAPVPVSRRVLGAVQAYAQTLAGPAPRREPLSRVQDVMTPGGLSVPPDIRVNDAWQTLAEHGVAQAPVVDTLGRVVGLLLRADMAPLDLLPEPGAIKDAIALARRPVSEVMVSPVPTVAADTALRRVAGVLLSTGLPGLPVTDEAGVLAGFISRTDILRAVAADPPLDLWSGPPEGMGL</sequence>
<dbReference type="CDD" id="cd02205">
    <property type="entry name" value="CBS_pair_SF"/>
    <property type="match status" value="1"/>
</dbReference>
<reference evidence="6" key="1">
    <citation type="journal article" date="2019" name="Int. J. Syst. Evol. Microbiol.">
        <title>The Global Catalogue of Microorganisms (GCM) 10K type strain sequencing project: providing services to taxonomists for standard genome sequencing and annotation.</title>
        <authorList>
            <consortium name="The Broad Institute Genomics Platform"/>
            <consortium name="The Broad Institute Genome Sequencing Center for Infectious Disease"/>
            <person name="Wu L."/>
            <person name="Ma J."/>
        </authorList>
    </citation>
    <scope>NUCLEOTIDE SEQUENCE [LARGE SCALE GENOMIC DNA]</scope>
    <source>
        <strain evidence="6">JCM 31890</strain>
    </source>
</reference>
<evidence type="ECO:0000256" key="2">
    <source>
        <dbReference type="PROSITE-ProRule" id="PRU00703"/>
    </source>
</evidence>
<protein>
    <recommendedName>
        <fullName evidence="4">CBS domain-containing protein</fullName>
    </recommendedName>
</protein>
<dbReference type="PROSITE" id="PS51371">
    <property type="entry name" value="CBS"/>
    <property type="match status" value="2"/>
</dbReference>
<evidence type="ECO:0000259" key="4">
    <source>
        <dbReference type="PROSITE" id="PS51371"/>
    </source>
</evidence>
<dbReference type="PANTHER" id="PTHR43080:SF2">
    <property type="entry name" value="CBS DOMAIN-CONTAINING PROTEIN"/>
    <property type="match status" value="1"/>
</dbReference>
<dbReference type="InterPro" id="IPR051257">
    <property type="entry name" value="Diverse_CBS-Domain"/>
</dbReference>
<feature type="domain" description="CBS" evidence="4">
    <location>
        <begin position="104"/>
        <end position="162"/>
    </location>
</feature>
<dbReference type="InterPro" id="IPR000644">
    <property type="entry name" value="CBS_dom"/>
</dbReference>
<comment type="caution">
    <text evidence="5">The sequence shown here is derived from an EMBL/GenBank/DDBJ whole genome shotgun (WGS) entry which is preliminary data.</text>
</comment>
<organism evidence="5 6">
    <name type="scientific">Acidovorax lacteus</name>
    <dbReference type="NCBI Taxonomy" id="1924988"/>
    <lineage>
        <taxon>Bacteria</taxon>
        <taxon>Pseudomonadati</taxon>
        <taxon>Pseudomonadota</taxon>
        <taxon>Betaproteobacteria</taxon>
        <taxon>Burkholderiales</taxon>
        <taxon>Comamonadaceae</taxon>
        <taxon>Acidovorax</taxon>
    </lineage>
</organism>
<dbReference type="RefSeq" id="WP_345065725.1">
    <property type="nucleotide sequence ID" value="NZ_BAABEX010000029.1"/>
</dbReference>
<gene>
    <name evidence="5" type="ORF">GCM10023090_25270</name>
</gene>
<dbReference type="PANTHER" id="PTHR43080">
    <property type="entry name" value="CBS DOMAIN-CONTAINING PROTEIN CBSX3, MITOCHONDRIAL"/>
    <property type="match status" value="1"/>
</dbReference>
<evidence type="ECO:0000313" key="6">
    <source>
        <dbReference type="Proteomes" id="UP001501788"/>
    </source>
</evidence>
<evidence type="ECO:0000256" key="1">
    <source>
        <dbReference type="ARBA" id="ARBA00023122"/>
    </source>
</evidence>
<feature type="region of interest" description="Disordered" evidence="3">
    <location>
        <begin position="13"/>
        <end position="69"/>
    </location>
</feature>
<dbReference type="EMBL" id="BAABEX010000029">
    <property type="protein sequence ID" value="GAA4427654.1"/>
    <property type="molecule type" value="Genomic_DNA"/>
</dbReference>
<dbReference type="Gene3D" id="3.10.580.10">
    <property type="entry name" value="CBS-domain"/>
    <property type="match status" value="1"/>
</dbReference>